<keyword evidence="4" id="KW-0862">Zinc</keyword>
<dbReference type="Pfam" id="PF23209">
    <property type="entry name" value="IDM1_C"/>
    <property type="match status" value="1"/>
</dbReference>
<name>A0AAX6HTT2_IRIPA</name>
<dbReference type="Pfam" id="PF16135">
    <property type="entry name" value="TDBD"/>
    <property type="match status" value="1"/>
</dbReference>
<organism evidence="10 11">
    <name type="scientific">Iris pallida</name>
    <name type="common">Sweet iris</name>
    <dbReference type="NCBI Taxonomy" id="29817"/>
    <lineage>
        <taxon>Eukaryota</taxon>
        <taxon>Viridiplantae</taxon>
        <taxon>Streptophyta</taxon>
        <taxon>Embryophyta</taxon>
        <taxon>Tracheophyta</taxon>
        <taxon>Spermatophyta</taxon>
        <taxon>Magnoliopsida</taxon>
        <taxon>Liliopsida</taxon>
        <taxon>Asparagales</taxon>
        <taxon>Iridaceae</taxon>
        <taxon>Iridoideae</taxon>
        <taxon>Irideae</taxon>
        <taxon>Iris</taxon>
    </lineage>
</organism>
<evidence type="ECO:0000313" key="10">
    <source>
        <dbReference type="EMBL" id="KAJ6844466.1"/>
    </source>
</evidence>
<dbReference type="CDD" id="cd04301">
    <property type="entry name" value="NAT_SF"/>
    <property type="match status" value="1"/>
</dbReference>
<dbReference type="Gene3D" id="3.40.630.30">
    <property type="match status" value="1"/>
</dbReference>
<evidence type="ECO:0000256" key="7">
    <source>
        <dbReference type="SAM" id="MobiDB-lite"/>
    </source>
</evidence>
<evidence type="ECO:0000256" key="1">
    <source>
        <dbReference type="ARBA" id="ARBA00004123"/>
    </source>
</evidence>
<dbReference type="InterPro" id="IPR032308">
    <property type="entry name" value="TDBD"/>
</dbReference>
<dbReference type="Pfam" id="PF22970">
    <property type="entry name" value="DUF7028"/>
    <property type="match status" value="2"/>
</dbReference>
<dbReference type="SMART" id="SM00249">
    <property type="entry name" value="PHD"/>
    <property type="match status" value="2"/>
</dbReference>
<dbReference type="InterPro" id="IPR011011">
    <property type="entry name" value="Znf_FYVE_PHD"/>
</dbReference>
<dbReference type="InterPro" id="IPR042163">
    <property type="entry name" value="PHF12"/>
</dbReference>
<dbReference type="Pfam" id="PF05641">
    <property type="entry name" value="Agenet"/>
    <property type="match status" value="1"/>
</dbReference>
<feature type="domain" description="PHD-type" evidence="8">
    <location>
        <begin position="878"/>
        <end position="923"/>
    </location>
</feature>
<dbReference type="Proteomes" id="UP001140949">
    <property type="component" value="Unassembled WGS sequence"/>
</dbReference>
<dbReference type="CDD" id="cd15532">
    <property type="entry name" value="PHD2_CHD_II"/>
    <property type="match status" value="1"/>
</dbReference>
<dbReference type="InterPro" id="IPR016181">
    <property type="entry name" value="Acyl_CoA_acyltransferase"/>
</dbReference>
<evidence type="ECO:0000256" key="3">
    <source>
        <dbReference type="ARBA" id="ARBA00022771"/>
    </source>
</evidence>
<keyword evidence="5" id="KW-0539">Nucleus</keyword>
<dbReference type="Gene3D" id="3.30.40.10">
    <property type="entry name" value="Zinc/RING finger domain, C3HC4 (zinc finger)"/>
    <property type="match status" value="2"/>
</dbReference>
<reference evidence="10" key="2">
    <citation type="submission" date="2023-04" db="EMBL/GenBank/DDBJ databases">
        <authorList>
            <person name="Bruccoleri R.E."/>
            <person name="Oakeley E.J."/>
            <person name="Faust A.-M."/>
            <person name="Dessus-Babus S."/>
            <person name="Altorfer M."/>
            <person name="Burckhardt D."/>
            <person name="Oertli M."/>
            <person name="Naumann U."/>
            <person name="Petersen F."/>
            <person name="Wong J."/>
        </authorList>
    </citation>
    <scope>NUCLEOTIDE SEQUENCE</scope>
    <source>
        <strain evidence="10">GSM-AAB239-AS_SAM_17_03QT</strain>
        <tissue evidence="10">Leaf</tissue>
    </source>
</reference>
<keyword evidence="3 6" id="KW-0863">Zinc-finger</keyword>
<dbReference type="InterPro" id="IPR001965">
    <property type="entry name" value="Znf_PHD"/>
</dbReference>
<dbReference type="GO" id="GO:0008270">
    <property type="term" value="F:zinc ion binding"/>
    <property type="evidence" value="ECO:0007669"/>
    <property type="project" value="UniProtKB-KW"/>
</dbReference>
<dbReference type="PANTHER" id="PTHR46309">
    <property type="entry name" value="PHD FINGER PROTEIN 12"/>
    <property type="match status" value="1"/>
</dbReference>
<keyword evidence="11" id="KW-1185">Reference proteome</keyword>
<dbReference type="InterPro" id="IPR054292">
    <property type="entry name" value="DUF7028"/>
</dbReference>
<dbReference type="GO" id="GO:0005634">
    <property type="term" value="C:nucleus"/>
    <property type="evidence" value="ECO:0007669"/>
    <property type="project" value="UniProtKB-SubCell"/>
</dbReference>
<dbReference type="GO" id="GO:0016747">
    <property type="term" value="F:acyltransferase activity, transferring groups other than amino-acyl groups"/>
    <property type="evidence" value="ECO:0007669"/>
    <property type="project" value="InterPro"/>
</dbReference>
<comment type="caution">
    <text evidence="10">The sequence shown here is derived from an EMBL/GenBank/DDBJ whole genome shotgun (WGS) entry which is preliminary data.</text>
</comment>
<dbReference type="GO" id="GO:0006357">
    <property type="term" value="P:regulation of transcription by RNA polymerase II"/>
    <property type="evidence" value="ECO:0007669"/>
    <property type="project" value="TreeGrafter"/>
</dbReference>
<feature type="region of interest" description="Disordered" evidence="7">
    <location>
        <begin position="1"/>
        <end position="21"/>
    </location>
</feature>
<evidence type="ECO:0000256" key="5">
    <source>
        <dbReference type="ARBA" id="ARBA00023242"/>
    </source>
</evidence>
<dbReference type="EMBL" id="JANAVB010006599">
    <property type="protein sequence ID" value="KAJ6844466.1"/>
    <property type="molecule type" value="Genomic_DNA"/>
</dbReference>
<evidence type="ECO:0000259" key="8">
    <source>
        <dbReference type="PROSITE" id="PS50016"/>
    </source>
</evidence>
<proteinExistence type="predicted"/>
<evidence type="ECO:0000256" key="4">
    <source>
        <dbReference type="ARBA" id="ARBA00022833"/>
    </source>
</evidence>
<gene>
    <name evidence="10" type="ORF">M6B38_292730</name>
</gene>
<dbReference type="PROSITE" id="PS50016">
    <property type="entry name" value="ZF_PHD_2"/>
    <property type="match status" value="1"/>
</dbReference>
<reference evidence="10" key="1">
    <citation type="journal article" date="2023" name="GigaByte">
        <title>Genome assembly of the bearded iris, Iris pallida Lam.</title>
        <authorList>
            <person name="Bruccoleri R.E."/>
            <person name="Oakeley E.J."/>
            <person name="Faust A.M.E."/>
            <person name="Altorfer M."/>
            <person name="Dessus-Babus S."/>
            <person name="Burckhardt D."/>
            <person name="Oertli M."/>
            <person name="Naumann U."/>
            <person name="Petersen F."/>
            <person name="Wong J."/>
        </authorList>
    </citation>
    <scope>NUCLEOTIDE SEQUENCE</scope>
    <source>
        <strain evidence="10">GSM-AAB239-AS_SAM_17_03QT</strain>
    </source>
</reference>
<dbReference type="InterPro" id="IPR056511">
    <property type="entry name" value="IDM1_C"/>
</dbReference>
<dbReference type="InterPro" id="IPR013083">
    <property type="entry name" value="Znf_RING/FYVE/PHD"/>
</dbReference>
<evidence type="ECO:0000256" key="6">
    <source>
        <dbReference type="PROSITE-ProRule" id="PRU00146"/>
    </source>
</evidence>
<dbReference type="InterPro" id="IPR014002">
    <property type="entry name" value="Agenet_dom_plant"/>
</dbReference>
<evidence type="ECO:0008006" key="12">
    <source>
        <dbReference type="Google" id="ProtNLM"/>
    </source>
</evidence>
<evidence type="ECO:0000256" key="2">
    <source>
        <dbReference type="ARBA" id="ARBA00022723"/>
    </source>
</evidence>
<dbReference type="PROSITE" id="PS51186">
    <property type="entry name" value="GNAT"/>
    <property type="match status" value="1"/>
</dbReference>
<dbReference type="SMART" id="SM00743">
    <property type="entry name" value="Agenet"/>
    <property type="match status" value="2"/>
</dbReference>
<dbReference type="GO" id="GO:0003714">
    <property type="term" value="F:transcription corepressor activity"/>
    <property type="evidence" value="ECO:0007669"/>
    <property type="project" value="InterPro"/>
</dbReference>
<evidence type="ECO:0000313" key="11">
    <source>
        <dbReference type="Proteomes" id="UP001140949"/>
    </source>
</evidence>
<dbReference type="InterPro" id="IPR000182">
    <property type="entry name" value="GNAT_dom"/>
</dbReference>
<comment type="subcellular location">
    <subcellularLocation>
        <location evidence="1">Nucleus</location>
    </subcellularLocation>
</comment>
<sequence length="1356" mass="152740">MAVDDDRDDREKKRRKMMSGDRRKLLPGEKVEVLYSDEGLNGSWHIGVVMACGEGSRLVEYTHLLGDDNCSKLKEYVPVSAAIDGRIKKSRKNHRGNIRPLPPCCQFWESEVRYGLCVDALVEDAWWEGVVFDREESSKERLVFFPDQGDQQTVGVDQLRLTQDWNEVSGNWKPRGEWLLLQVIQPFEQEDALPVSIREIWYDLRTMDAFSDKIGVWTCGSYDSWHSLLSGLINELQAVAHGLLAPNRLLDVPMSCAAAVPMEDSPCLDDPDLLKDGAGVSTGLAAIENDFLCPSGVTLDDHSLPDSLFQGNCAKVSSLDTTTNKGTAEASEIGVCGENDVFLYGLEEVNTNLIWSDSNAEGSNNFAQRGDSADVKETRASKVWTPIDLEAAYYPESIKLCVDHENGRRQLKDLRESDDTISNVRMKAKKHLLALGWKIEYSIRENKRAKPASDTRVRTRFVSPEGRFYHSLHTACCGFLKEYEEMHLNGRNDGACVQQDCPVKRSKPQKENRSLAVEMLAASEDANLSRTGRGTSDSGNTNEISPDVLKEYEHIDNHFISWKEKLAPNVSRTELPKAILVYKNHVDSLRRKTNKDFSQKDDLSLRLDATKHLKSAGWKFWKVKAGGELMITSPSGKTFRSIYSACDGYLREENVSAMVQPGEAKSRWIDLSSSEISKLASAHLKERRESKKRKMISHKFSSSSAALSDRLLLKKSSARASACEKPIKSKARLSRSGRHRDIGSRFSSRVTRFSRRSQDTVVETPGQHAAKTVLSLLIDNDMVLPRQKVRYVRRRDGRVLMEGRITRDGIRCKCCALVYTLSDFEAHAGSSKRRPSANIFLQDGRSLLDCQMQMIRRNKPQGFQRSRVKSDYSIYTSDAICSVCHDGGSLVLCDHCPSSFHLDCVGLKDVPKGDWFCPSCRCGICGLSEFNSDSQQFTEKSVLYCDQCEREFHVGCIRQRERARLSCCPIGNWCCSKKCSKIFLRLQKLLGKSRSTAVEGLSLTVLRSGRENGVNGQPFDAETMVEHDSKLHVALNVLHECFVTIIEPRTRSDFVADLLFNKESELRRLNFYGFYTMLLERGDEIISVATFRIYGAKVAEMPLIGTRVKYRRQGMCRLLVDEIEKLLSKLGVERLLLPAVPQLLPTWTSSFGFTKMSLSDRLDLSEYTLLNFEDTTLCQKILRTTTKVLIKSKEYCEEVMGTSSKSVQKVDSEEDSIVSEVVEMVNPIQMFPTLGVEACDLPGEDDLLQISYQSNTDSTPSINICVDPIDETLPETGLNDQSQLNIFPGKGCDSSVSVEIPLTATVSNVDFKFFKRRNRHIGMSSNPQRNLFKYFYRRSRISANKQPLLIQKPAAC</sequence>
<dbReference type="Pfam" id="PF23011">
    <property type="entry name" value="PHD-1st_NSD"/>
    <property type="match status" value="1"/>
</dbReference>
<dbReference type="SUPFAM" id="SSF55729">
    <property type="entry name" value="Acyl-CoA N-acyltransferases (Nat)"/>
    <property type="match status" value="1"/>
</dbReference>
<feature type="domain" description="N-acetyltransferase" evidence="9">
    <location>
        <begin position="1022"/>
        <end position="1174"/>
    </location>
</feature>
<dbReference type="InterPro" id="IPR019787">
    <property type="entry name" value="Znf_PHD-finger"/>
</dbReference>
<accession>A0AAX6HTT2</accession>
<keyword evidence="2" id="KW-0479">Metal-binding</keyword>
<dbReference type="InterPro" id="IPR059153">
    <property type="entry name" value="NSD_PHD-1st"/>
</dbReference>
<protein>
    <recommendedName>
        <fullName evidence="12">PHD finger transcription factor</fullName>
    </recommendedName>
</protein>
<dbReference type="SUPFAM" id="SSF57903">
    <property type="entry name" value="FYVE/PHD zinc finger"/>
    <property type="match status" value="1"/>
</dbReference>
<dbReference type="InterPro" id="IPR008395">
    <property type="entry name" value="Agenet-like_dom"/>
</dbReference>
<evidence type="ECO:0000259" key="9">
    <source>
        <dbReference type="PROSITE" id="PS51186"/>
    </source>
</evidence>
<dbReference type="PANTHER" id="PTHR46309:SF12">
    <property type="entry name" value="GB|AAC80581.1"/>
    <property type="match status" value="1"/>
</dbReference>